<dbReference type="EMBL" id="VSSQ01005325">
    <property type="protein sequence ID" value="MPM28706.1"/>
    <property type="molecule type" value="Genomic_DNA"/>
</dbReference>
<dbReference type="AlphaFoldDB" id="A0A644YJP8"/>
<name>A0A644YJP8_9ZZZZ</name>
<protein>
    <submittedName>
        <fullName evidence="2">Uncharacterized protein</fullName>
    </submittedName>
</protein>
<proteinExistence type="predicted"/>
<evidence type="ECO:0000313" key="2">
    <source>
        <dbReference type="EMBL" id="MPM28706.1"/>
    </source>
</evidence>
<evidence type="ECO:0000256" key="1">
    <source>
        <dbReference type="SAM" id="MobiDB-lite"/>
    </source>
</evidence>
<sequence length="68" mass="7452">MDTQKQGGKDTNNNRGALVSGIYVCHHLAPVGDATDILQRRVIEGNADHSENIEEGINEQEQKHSKIA</sequence>
<feature type="region of interest" description="Disordered" evidence="1">
    <location>
        <begin position="47"/>
        <end position="68"/>
    </location>
</feature>
<gene>
    <name evidence="2" type="ORF">SDC9_75234</name>
</gene>
<accession>A0A644YJP8</accession>
<reference evidence="2" key="1">
    <citation type="submission" date="2019-08" db="EMBL/GenBank/DDBJ databases">
        <authorList>
            <person name="Kucharzyk K."/>
            <person name="Murdoch R.W."/>
            <person name="Higgins S."/>
            <person name="Loffler F."/>
        </authorList>
    </citation>
    <scope>NUCLEOTIDE SEQUENCE</scope>
</reference>
<organism evidence="2">
    <name type="scientific">bioreactor metagenome</name>
    <dbReference type="NCBI Taxonomy" id="1076179"/>
    <lineage>
        <taxon>unclassified sequences</taxon>
        <taxon>metagenomes</taxon>
        <taxon>ecological metagenomes</taxon>
    </lineage>
</organism>
<comment type="caution">
    <text evidence="2">The sequence shown here is derived from an EMBL/GenBank/DDBJ whole genome shotgun (WGS) entry which is preliminary data.</text>
</comment>